<feature type="compositionally biased region" description="Basic and acidic residues" evidence="1">
    <location>
        <begin position="1"/>
        <end position="31"/>
    </location>
</feature>
<gene>
    <name evidence="2" type="ORF">MA16_Dca003893</name>
</gene>
<sequence>MGSEHELVRQAARDWGKCSETRENESPDHARANVQEKCTKARSMAEVRFFS</sequence>
<feature type="region of interest" description="Disordered" evidence="1">
    <location>
        <begin position="1"/>
        <end position="33"/>
    </location>
</feature>
<dbReference type="AlphaFoldDB" id="A0A2I0X1T7"/>
<keyword evidence="3" id="KW-1185">Reference proteome</keyword>
<name>A0A2I0X1T7_9ASPA</name>
<accession>A0A2I0X1T7</accession>
<evidence type="ECO:0000313" key="3">
    <source>
        <dbReference type="Proteomes" id="UP000233837"/>
    </source>
</evidence>
<dbReference type="EMBL" id="KZ502211">
    <property type="protein sequence ID" value="PKU81876.1"/>
    <property type="molecule type" value="Genomic_DNA"/>
</dbReference>
<organism evidence="2 3">
    <name type="scientific">Dendrobium catenatum</name>
    <dbReference type="NCBI Taxonomy" id="906689"/>
    <lineage>
        <taxon>Eukaryota</taxon>
        <taxon>Viridiplantae</taxon>
        <taxon>Streptophyta</taxon>
        <taxon>Embryophyta</taxon>
        <taxon>Tracheophyta</taxon>
        <taxon>Spermatophyta</taxon>
        <taxon>Magnoliopsida</taxon>
        <taxon>Liliopsida</taxon>
        <taxon>Asparagales</taxon>
        <taxon>Orchidaceae</taxon>
        <taxon>Epidendroideae</taxon>
        <taxon>Malaxideae</taxon>
        <taxon>Dendrobiinae</taxon>
        <taxon>Dendrobium</taxon>
    </lineage>
</organism>
<evidence type="ECO:0000256" key="1">
    <source>
        <dbReference type="SAM" id="MobiDB-lite"/>
    </source>
</evidence>
<protein>
    <submittedName>
        <fullName evidence="2">Uncharacterized protein</fullName>
    </submittedName>
</protein>
<proteinExistence type="predicted"/>
<dbReference type="Proteomes" id="UP000233837">
    <property type="component" value="Unassembled WGS sequence"/>
</dbReference>
<reference evidence="2 3" key="2">
    <citation type="journal article" date="2017" name="Nature">
        <title>The Apostasia genome and the evolution of orchids.</title>
        <authorList>
            <person name="Zhang G.Q."/>
            <person name="Liu K.W."/>
            <person name="Li Z."/>
            <person name="Lohaus R."/>
            <person name="Hsiao Y.Y."/>
            <person name="Niu S.C."/>
            <person name="Wang J.Y."/>
            <person name="Lin Y.C."/>
            <person name="Xu Q."/>
            <person name="Chen L.J."/>
            <person name="Yoshida K."/>
            <person name="Fujiwara S."/>
            <person name="Wang Z.W."/>
            <person name="Zhang Y.Q."/>
            <person name="Mitsuda N."/>
            <person name="Wang M."/>
            <person name="Liu G.H."/>
            <person name="Pecoraro L."/>
            <person name="Huang H.X."/>
            <person name="Xiao X.J."/>
            <person name="Lin M."/>
            <person name="Wu X.Y."/>
            <person name="Wu W.L."/>
            <person name="Chen Y.Y."/>
            <person name="Chang S.B."/>
            <person name="Sakamoto S."/>
            <person name="Ohme-Takagi M."/>
            <person name="Yagi M."/>
            <person name="Zeng S.J."/>
            <person name="Shen C.Y."/>
            <person name="Yeh C.M."/>
            <person name="Luo Y.B."/>
            <person name="Tsai W.C."/>
            <person name="Van de Peer Y."/>
            <person name="Liu Z.J."/>
        </authorList>
    </citation>
    <scope>NUCLEOTIDE SEQUENCE [LARGE SCALE GENOMIC DNA]</scope>
    <source>
        <tissue evidence="2">The whole plant</tissue>
    </source>
</reference>
<evidence type="ECO:0000313" key="2">
    <source>
        <dbReference type="EMBL" id="PKU81876.1"/>
    </source>
</evidence>
<reference evidence="2 3" key="1">
    <citation type="journal article" date="2016" name="Sci. Rep.">
        <title>The Dendrobium catenatum Lindl. genome sequence provides insights into polysaccharide synthase, floral development and adaptive evolution.</title>
        <authorList>
            <person name="Zhang G.Q."/>
            <person name="Xu Q."/>
            <person name="Bian C."/>
            <person name="Tsai W.C."/>
            <person name="Yeh C.M."/>
            <person name="Liu K.W."/>
            <person name="Yoshida K."/>
            <person name="Zhang L.S."/>
            <person name="Chang S.B."/>
            <person name="Chen F."/>
            <person name="Shi Y."/>
            <person name="Su Y.Y."/>
            <person name="Zhang Y.Q."/>
            <person name="Chen L.J."/>
            <person name="Yin Y."/>
            <person name="Lin M."/>
            <person name="Huang H."/>
            <person name="Deng H."/>
            <person name="Wang Z.W."/>
            <person name="Zhu S.L."/>
            <person name="Zhao X."/>
            <person name="Deng C."/>
            <person name="Niu S.C."/>
            <person name="Huang J."/>
            <person name="Wang M."/>
            <person name="Liu G.H."/>
            <person name="Yang H.J."/>
            <person name="Xiao X.J."/>
            <person name="Hsiao Y.Y."/>
            <person name="Wu W.L."/>
            <person name="Chen Y.Y."/>
            <person name="Mitsuda N."/>
            <person name="Ohme-Takagi M."/>
            <person name="Luo Y.B."/>
            <person name="Van de Peer Y."/>
            <person name="Liu Z.J."/>
        </authorList>
    </citation>
    <scope>NUCLEOTIDE SEQUENCE [LARGE SCALE GENOMIC DNA]</scope>
    <source>
        <tissue evidence="2">The whole plant</tissue>
    </source>
</reference>